<dbReference type="OrthoDB" id="57698at2759"/>
<evidence type="ECO:0000256" key="10">
    <source>
        <dbReference type="ARBA" id="ARBA00022741"/>
    </source>
</evidence>
<dbReference type="Pfam" id="PF00587">
    <property type="entry name" value="tRNA-synt_2b"/>
    <property type="match status" value="1"/>
</dbReference>
<evidence type="ECO:0000313" key="19">
    <source>
        <dbReference type="EMBL" id="CAG8498119.1"/>
    </source>
</evidence>
<evidence type="ECO:0000256" key="9">
    <source>
        <dbReference type="ARBA" id="ARBA00022679"/>
    </source>
</evidence>
<keyword evidence="11" id="KW-0067">ATP-binding</keyword>
<evidence type="ECO:0000256" key="2">
    <source>
        <dbReference type="ARBA" id="ARBA00004496"/>
    </source>
</evidence>
<dbReference type="GO" id="GO:0004820">
    <property type="term" value="F:glycine-tRNA ligase activity"/>
    <property type="evidence" value="ECO:0007669"/>
    <property type="project" value="UniProtKB-EC"/>
</dbReference>
<comment type="caution">
    <text evidence="19">The sequence shown here is derived from an EMBL/GenBank/DDBJ whole genome shotgun (WGS) entry which is preliminary data.</text>
</comment>
<evidence type="ECO:0000256" key="6">
    <source>
        <dbReference type="ARBA" id="ARBA00019404"/>
    </source>
</evidence>
<evidence type="ECO:0000259" key="18">
    <source>
        <dbReference type="PROSITE" id="PS50862"/>
    </source>
</evidence>
<evidence type="ECO:0000256" key="12">
    <source>
        <dbReference type="ARBA" id="ARBA00022917"/>
    </source>
</evidence>
<comment type="catalytic activity">
    <reaction evidence="17">
        <text>tRNA(Gly) + glycine + ATP = glycyl-tRNA(Gly) + AMP + diphosphate</text>
        <dbReference type="Rhea" id="RHEA:16013"/>
        <dbReference type="Rhea" id="RHEA-COMP:9664"/>
        <dbReference type="Rhea" id="RHEA-COMP:9683"/>
        <dbReference type="ChEBI" id="CHEBI:30616"/>
        <dbReference type="ChEBI" id="CHEBI:33019"/>
        <dbReference type="ChEBI" id="CHEBI:57305"/>
        <dbReference type="ChEBI" id="CHEBI:78442"/>
        <dbReference type="ChEBI" id="CHEBI:78522"/>
        <dbReference type="ChEBI" id="CHEBI:456215"/>
        <dbReference type="EC" id="6.1.1.14"/>
    </reaction>
    <physiologicalReaction direction="left-to-right" evidence="17">
        <dbReference type="Rhea" id="RHEA:16014"/>
    </physiologicalReaction>
</comment>
<keyword evidence="14" id="KW-0966">Cell projection</keyword>
<evidence type="ECO:0000256" key="15">
    <source>
        <dbReference type="ARBA" id="ARBA00030057"/>
    </source>
</evidence>
<sequence length="626" mass="71624">MTAFSRSSLEELLKKRFFYAPSFQVYGGVAGFYDYGPPGCALQSNIIDLWRKHFVLEEEMLEMDGAIITLADVLKTSGHVDKFSDWMVKDVKTGDIFRADHLVENVLETRLDGDKQAGLMTENDATSQKDKKKKKGTVQAIDNYTGKELGEIISKHNIKSPETGNDLTEPVEFNLMFESSIGPTGHLKGYLRPETAQGQFLNFKKFLEFNNDKMPFASASIGRSFRNEISPRSGLLRVREFTMAEIEHYVDPNNKKHARFDEVKDVKISLLPRHIQSEGKTVPIEMPIGEAVEKKIVDNETLGYFLARTHLFLTMLGIKYDRLRFRQHMPNEMAHYACDCWDAEIQSSYGWIECVGCADRSAYDLTVHTNRTKEKLIVRESLAKPLIYEKTVLEINKKIFGPKLRQSAKTVEDYLTNLNEEQLEALKKELEDGKTMVSCADGNQYEISSDFLTIQKQTITEHVREYIPNVIEPSFGIGRILYSLIEHVYWTREGDEQRAVLSFPPRVAPFKCLLVPLSNNLAFSKLVCDLSSKLRKLHISIKVDDSSNSIGRRYSRNDELGTPFAITIDFQSVQDGTITLRERDSTKQIREKTDTILQVLKDLVEEDVTWEEVLSKYPIFVQQELD</sequence>
<dbReference type="InterPro" id="IPR045864">
    <property type="entry name" value="aa-tRNA-synth_II/BPL/LPL"/>
</dbReference>
<dbReference type="Proteomes" id="UP000789405">
    <property type="component" value="Unassembled WGS sequence"/>
</dbReference>
<dbReference type="InterPro" id="IPR002315">
    <property type="entry name" value="tRNA-synt_gly"/>
</dbReference>
<evidence type="ECO:0000256" key="4">
    <source>
        <dbReference type="ARBA" id="ARBA00011738"/>
    </source>
</evidence>
<proteinExistence type="inferred from homology"/>
<dbReference type="FunFam" id="3.30.720.200:FF:000001">
    <property type="entry name" value="Glycine--tRNA ligase 2"/>
    <property type="match status" value="1"/>
</dbReference>
<keyword evidence="12" id="KW-0648">Protein biosynthesis</keyword>
<comment type="catalytic activity">
    <reaction evidence="16">
        <text>2 ATP + H(+) = P(1),P(4)-bis(5'-adenosyl) tetraphosphate + diphosphate</text>
        <dbReference type="Rhea" id="RHEA:34935"/>
        <dbReference type="ChEBI" id="CHEBI:15378"/>
        <dbReference type="ChEBI" id="CHEBI:30616"/>
        <dbReference type="ChEBI" id="CHEBI:33019"/>
        <dbReference type="ChEBI" id="CHEBI:58141"/>
    </reaction>
    <physiologicalReaction direction="left-to-right" evidence="16">
        <dbReference type="Rhea" id="RHEA:34936"/>
    </physiologicalReaction>
</comment>
<keyword evidence="8" id="KW-0436">Ligase</keyword>
<dbReference type="SUPFAM" id="SSF55681">
    <property type="entry name" value="Class II aaRS and biotin synthetases"/>
    <property type="match status" value="1"/>
</dbReference>
<evidence type="ECO:0000256" key="13">
    <source>
        <dbReference type="ARBA" id="ARBA00023146"/>
    </source>
</evidence>
<evidence type="ECO:0000256" key="3">
    <source>
        <dbReference type="ARBA" id="ARBA00008226"/>
    </source>
</evidence>
<keyword evidence="9" id="KW-0808">Transferase</keyword>
<dbReference type="Gene3D" id="3.30.930.10">
    <property type="entry name" value="Bira Bifunctional Protein, Domain 2"/>
    <property type="match status" value="1"/>
</dbReference>
<dbReference type="GO" id="GO:0005739">
    <property type="term" value="C:mitochondrion"/>
    <property type="evidence" value="ECO:0007669"/>
    <property type="project" value="TreeGrafter"/>
</dbReference>
<dbReference type="PANTHER" id="PTHR10745:SF0">
    <property type="entry name" value="GLYCINE--TRNA LIGASE"/>
    <property type="match status" value="1"/>
</dbReference>
<dbReference type="PRINTS" id="PR01043">
    <property type="entry name" value="TRNASYNTHGLY"/>
</dbReference>
<protein>
    <recommendedName>
        <fullName evidence="6">Glycine--tRNA ligase</fullName>
        <ecNumber evidence="5">6.1.1.14</ecNumber>
    </recommendedName>
    <alternativeName>
        <fullName evidence="15">Diadenosine tetraphosphate synthetase</fullName>
    </alternativeName>
</protein>
<dbReference type="GO" id="GO:0070150">
    <property type="term" value="P:mitochondrial glycyl-tRNA aminoacylation"/>
    <property type="evidence" value="ECO:0007669"/>
    <property type="project" value="TreeGrafter"/>
</dbReference>
<name>A0A9N8ZJL0_9GLOM</name>
<dbReference type="InterPro" id="IPR036621">
    <property type="entry name" value="Anticodon-bd_dom_sf"/>
</dbReference>
<evidence type="ECO:0000256" key="17">
    <source>
        <dbReference type="ARBA" id="ARBA00049523"/>
    </source>
</evidence>
<reference evidence="19" key="1">
    <citation type="submission" date="2021-06" db="EMBL/GenBank/DDBJ databases">
        <authorList>
            <person name="Kallberg Y."/>
            <person name="Tangrot J."/>
            <person name="Rosling A."/>
        </authorList>
    </citation>
    <scope>NUCLEOTIDE SEQUENCE</scope>
    <source>
        <strain evidence="19">MA453B</strain>
    </source>
</reference>
<gene>
    <name evidence="19" type="ORF">DERYTH_LOCUS2757</name>
</gene>
<keyword evidence="10" id="KW-0547">Nucleotide-binding</keyword>
<evidence type="ECO:0000256" key="11">
    <source>
        <dbReference type="ARBA" id="ARBA00022840"/>
    </source>
</evidence>
<comment type="subunit">
    <text evidence="4">Homodimer.</text>
</comment>
<dbReference type="FunFam" id="3.30.930.10:FF:000010">
    <property type="entry name" value="Glycyl-tRNA synthetase 1"/>
    <property type="match status" value="1"/>
</dbReference>
<comment type="similarity">
    <text evidence="3">Belongs to the class-II aminoacyl-tRNA synthetase family.</text>
</comment>
<evidence type="ECO:0000256" key="8">
    <source>
        <dbReference type="ARBA" id="ARBA00022598"/>
    </source>
</evidence>
<feature type="domain" description="Aminoacyl-transfer RNA synthetases class-II family profile" evidence="18">
    <location>
        <begin position="147"/>
        <end position="509"/>
    </location>
</feature>
<evidence type="ECO:0000256" key="16">
    <source>
        <dbReference type="ARBA" id="ARBA00048436"/>
    </source>
</evidence>
<organism evidence="19 20">
    <name type="scientific">Dentiscutata erythropus</name>
    <dbReference type="NCBI Taxonomy" id="1348616"/>
    <lineage>
        <taxon>Eukaryota</taxon>
        <taxon>Fungi</taxon>
        <taxon>Fungi incertae sedis</taxon>
        <taxon>Mucoromycota</taxon>
        <taxon>Glomeromycotina</taxon>
        <taxon>Glomeromycetes</taxon>
        <taxon>Diversisporales</taxon>
        <taxon>Gigasporaceae</taxon>
        <taxon>Dentiscutata</taxon>
    </lineage>
</organism>
<dbReference type="InterPro" id="IPR033731">
    <property type="entry name" value="GlyRS-like_core"/>
</dbReference>
<dbReference type="FunFam" id="3.40.50.800:FF:000004">
    <property type="entry name" value="Glycine--tRNA ligase 2"/>
    <property type="match status" value="1"/>
</dbReference>
<dbReference type="InterPro" id="IPR002314">
    <property type="entry name" value="aa-tRNA-synt_IIb"/>
</dbReference>
<dbReference type="InterPro" id="IPR027031">
    <property type="entry name" value="Gly-tRNA_synthase/POLG2"/>
</dbReference>
<keyword evidence="20" id="KW-1185">Reference proteome</keyword>
<evidence type="ECO:0000256" key="1">
    <source>
        <dbReference type="ARBA" id="ARBA00004489"/>
    </source>
</evidence>
<keyword evidence="13" id="KW-0030">Aminoacyl-tRNA synthetase</keyword>
<dbReference type="InterPro" id="IPR004154">
    <property type="entry name" value="Anticodon-bd"/>
</dbReference>
<dbReference type="PANTHER" id="PTHR10745">
    <property type="entry name" value="GLYCYL-TRNA SYNTHETASE/DNA POLYMERASE SUBUNIT GAMMA-2"/>
    <property type="match status" value="1"/>
</dbReference>
<evidence type="ECO:0000256" key="14">
    <source>
        <dbReference type="ARBA" id="ARBA00023273"/>
    </source>
</evidence>
<dbReference type="NCBIfam" id="TIGR00389">
    <property type="entry name" value="glyS_dimeric"/>
    <property type="match status" value="1"/>
</dbReference>
<dbReference type="SUPFAM" id="SSF52954">
    <property type="entry name" value="Class II aaRS ABD-related"/>
    <property type="match status" value="1"/>
</dbReference>
<dbReference type="PROSITE" id="PS50862">
    <property type="entry name" value="AA_TRNA_LIGASE_II"/>
    <property type="match status" value="1"/>
</dbReference>
<dbReference type="Gene3D" id="3.40.50.800">
    <property type="entry name" value="Anticodon-binding domain"/>
    <property type="match status" value="1"/>
</dbReference>
<evidence type="ECO:0000256" key="5">
    <source>
        <dbReference type="ARBA" id="ARBA00012829"/>
    </source>
</evidence>
<dbReference type="GO" id="GO:0016740">
    <property type="term" value="F:transferase activity"/>
    <property type="evidence" value="ECO:0007669"/>
    <property type="project" value="UniProtKB-KW"/>
</dbReference>
<dbReference type="GO" id="GO:0005524">
    <property type="term" value="F:ATP binding"/>
    <property type="evidence" value="ECO:0007669"/>
    <property type="project" value="UniProtKB-KW"/>
</dbReference>
<dbReference type="NCBIfam" id="NF003211">
    <property type="entry name" value="PRK04173.1"/>
    <property type="match status" value="1"/>
</dbReference>
<dbReference type="InterPro" id="IPR006195">
    <property type="entry name" value="aa-tRNA-synth_II"/>
</dbReference>
<dbReference type="FunFam" id="3.30.930.10:FF:000158">
    <property type="entry name" value="Glycyl-tRNA synthetase"/>
    <property type="match status" value="1"/>
</dbReference>
<evidence type="ECO:0000313" key="20">
    <source>
        <dbReference type="Proteomes" id="UP000789405"/>
    </source>
</evidence>
<dbReference type="Gene3D" id="3.30.40.230">
    <property type="match status" value="1"/>
</dbReference>
<dbReference type="CDD" id="cd00858">
    <property type="entry name" value="GlyRS_anticodon"/>
    <property type="match status" value="1"/>
</dbReference>
<dbReference type="EMBL" id="CAJVPY010000908">
    <property type="protein sequence ID" value="CAG8498119.1"/>
    <property type="molecule type" value="Genomic_DNA"/>
</dbReference>
<accession>A0A9N8ZJL0</accession>
<dbReference type="FunFam" id="3.30.40.230:FF:000001">
    <property type="entry name" value="Glycine--tRNA ligase"/>
    <property type="match status" value="1"/>
</dbReference>
<comment type="subcellular location">
    <subcellularLocation>
        <location evidence="1">Cell projection</location>
        <location evidence="1">Axon</location>
    </subcellularLocation>
    <subcellularLocation>
        <location evidence="2">Cytoplasm</location>
    </subcellularLocation>
</comment>
<evidence type="ECO:0000256" key="7">
    <source>
        <dbReference type="ARBA" id="ARBA00022490"/>
    </source>
</evidence>
<dbReference type="AlphaFoldDB" id="A0A9N8ZJL0"/>
<keyword evidence="7" id="KW-0963">Cytoplasm</keyword>
<dbReference type="CDD" id="cd00774">
    <property type="entry name" value="GlyRS-like_core"/>
    <property type="match status" value="1"/>
</dbReference>
<dbReference type="EC" id="6.1.1.14" evidence="5"/>
<dbReference type="Pfam" id="PF03129">
    <property type="entry name" value="HGTP_anticodon"/>
    <property type="match status" value="1"/>
</dbReference>
<dbReference type="Gene3D" id="3.30.720.200">
    <property type="match status" value="1"/>
</dbReference>